<dbReference type="AlphaFoldDB" id="A0A016UYW4"/>
<name>A0A016UYW4_9BILA</name>
<evidence type="ECO:0000313" key="1">
    <source>
        <dbReference type="EMBL" id="EYC20380.1"/>
    </source>
</evidence>
<sequence>MRMFEYTDNHLDFIHHFHYSMGNGGARSRAAVTQRGTGGDHRLADKEQMNTTPIKTKMINTAAAKTNTERTILY</sequence>
<evidence type="ECO:0000313" key="2">
    <source>
        <dbReference type="Proteomes" id="UP000024635"/>
    </source>
</evidence>
<comment type="caution">
    <text evidence="1">The sequence shown here is derived from an EMBL/GenBank/DDBJ whole genome shotgun (WGS) entry which is preliminary data.</text>
</comment>
<gene>
    <name evidence="1" type="primary">Acey_s0022.g595</name>
    <name evidence="1" type="ORF">Y032_0022g595</name>
</gene>
<dbReference type="Proteomes" id="UP000024635">
    <property type="component" value="Unassembled WGS sequence"/>
</dbReference>
<reference evidence="2" key="1">
    <citation type="journal article" date="2015" name="Nat. Genet.">
        <title>The genome and transcriptome of the zoonotic hookworm Ancylostoma ceylanicum identify infection-specific gene families.</title>
        <authorList>
            <person name="Schwarz E.M."/>
            <person name="Hu Y."/>
            <person name="Antoshechkin I."/>
            <person name="Miller M.M."/>
            <person name="Sternberg P.W."/>
            <person name="Aroian R.V."/>
        </authorList>
    </citation>
    <scope>NUCLEOTIDE SEQUENCE</scope>
    <source>
        <strain evidence="2">HY135</strain>
    </source>
</reference>
<keyword evidence="2" id="KW-1185">Reference proteome</keyword>
<proteinExistence type="predicted"/>
<organism evidence="1 2">
    <name type="scientific">Ancylostoma ceylanicum</name>
    <dbReference type="NCBI Taxonomy" id="53326"/>
    <lineage>
        <taxon>Eukaryota</taxon>
        <taxon>Metazoa</taxon>
        <taxon>Ecdysozoa</taxon>
        <taxon>Nematoda</taxon>
        <taxon>Chromadorea</taxon>
        <taxon>Rhabditida</taxon>
        <taxon>Rhabditina</taxon>
        <taxon>Rhabditomorpha</taxon>
        <taxon>Strongyloidea</taxon>
        <taxon>Ancylostomatidae</taxon>
        <taxon>Ancylostomatinae</taxon>
        <taxon>Ancylostoma</taxon>
    </lineage>
</organism>
<dbReference type="EMBL" id="JARK01001358">
    <property type="protein sequence ID" value="EYC20380.1"/>
    <property type="molecule type" value="Genomic_DNA"/>
</dbReference>
<protein>
    <submittedName>
        <fullName evidence="1">Uncharacterized protein</fullName>
    </submittedName>
</protein>
<accession>A0A016UYW4</accession>